<dbReference type="PANTHER" id="PTHR38011">
    <property type="entry name" value="DIHYDROFOLATE REDUCTASE FAMILY PROTEIN (AFU_ORTHOLOGUE AFUA_8G06820)"/>
    <property type="match status" value="1"/>
</dbReference>
<dbReference type="GO" id="GO:0009231">
    <property type="term" value="P:riboflavin biosynthetic process"/>
    <property type="evidence" value="ECO:0007669"/>
    <property type="project" value="InterPro"/>
</dbReference>
<dbReference type="Gene3D" id="3.40.430.10">
    <property type="entry name" value="Dihydrofolate Reductase, subunit A"/>
    <property type="match status" value="1"/>
</dbReference>
<reference evidence="2 3" key="1">
    <citation type="submission" date="2019-01" db="EMBL/GenBank/DDBJ databases">
        <authorList>
            <person name="Li J."/>
        </authorList>
    </citation>
    <scope>NUCLEOTIDE SEQUENCE [LARGE SCALE GENOMIC DNA]</scope>
    <source>
        <strain evidence="2 3">CGMCC 4.7180</strain>
    </source>
</reference>
<dbReference type="SUPFAM" id="SSF53597">
    <property type="entry name" value="Dihydrofolate reductase-like"/>
    <property type="match status" value="1"/>
</dbReference>
<dbReference type="GO" id="GO:0008703">
    <property type="term" value="F:5-amino-6-(5-phosphoribosylamino)uracil reductase activity"/>
    <property type="evidence" value="ECO:0007669"/>
    <property type="project" value="InterPro"/>
</dbReference>
<dbReference type="InterPro" id="IPR050765">
    <property type="entry name" value="Riboflavin_Biosynth_HTPR"/>
</dbReference>
<accession>A0A4Q2JTE6</accession>
<proteinExistence type="predicted"/>
<gene>
    <name evidence="2" type="ORF">ESO86_02310</name>
</gene>
<dbReference type="InterPro" id="IPR024072">
    <property type="entry name" value="DHFR-like_dom_sf"/>
</dbReference>
<comment type="caution">
    <text evidence="2">The sequence shown here is derived from an EMBL/GenBank/DDBJ whole genome shotgun (WGS) entry which is preliminary data.</text>
</comment>
<dbReference type="Proteomes" id="UP000292881">
    <property type="component" value="Unassembled WGS sequence"/>
</dbReference>
<dbReference type="Pfam" id="PF01872">
    <property type="entry name" value="RibD_C"/>
    <property type="match status" value="1"/>
</dbReference>
<dbReference type="AlphaFoldDB" id="A0A4Q2JTE6"/>
<evidence type="ECO:0000313" key="3">
    <source>
        <dbReference type="Proteomes" id="UP000292881"/>
    </source>
</evidence>
<keyword evidence="3" id="KW-1185">Reference proteome</keyword>
<dbReference type="OrthoDB" id="7949219at2"/>
<dbReference type="EMBL" id="SDPL01000018">
    <property type="protein sequence ID" value="RXZ51492.1"/>
    <property type="molecule type" value="Genomic_DNA"/>
</dbReference>
<organism evidence="2 3">
    <name type="scientific">Agromyces binzhouensis</name>
    <dbReference type="NCBI Taxonomy" id="1817495"/>
    <lineage>
        <taxon>Bacteria</taxon>
        <taxon>Bacillati</taxon>
        <taxon>Actinomycetota</taxon>
        <taxon>Actinomycetes</taxon>
        <taxon>Micrococcales</taxon>
        <taxon>Microbacteriaceae</taxon>
        <taxon>Agromyces</taxon>
    </lineage>
</organism>
<dbReference type="RefSeq" id="WP_129233285.1">
    <property type="nucleotide sequence ID" value="NZ_SDPL01000018.1"/>
</dbReference>
<evidence type="ECO:0000259" key="1">
    <source>
        <dbReference type="Pfam" id="PF01872"/>
    </source>
</evidence>
<name>A0A4Q2JTE6_9MICO</name>
<dbReference type="InterPro" id="IPR002734">
    <property type="entry name" value="RibDG_C"/>
</dbReference>
<protein>
    <submittedName>
        <fullName evidence="2">Dihydrofolate reductase</fullName>
    </submittedName>
</protein>
<feature type="domain" description="Bacterial bifunctional deaminase-reductase C-terminal" evidence="1">
    <location>
        <begin position="8"/>
        <end position="180"/>
    </location>
</feature>
<dbReference type="PANTHER" id="PTHR38011:SF11">
    <property type="entry name" value="2,5-DIAMINO-6-RIBOSYLAMINO-4(3H)-PYRIMIDINONE 5'-PHOSPHATE REDUCTASE"/>
    <property type="match status" value="1"/>
</dbReference>
<evidence type="ECO:0000313" key="2">
    <source>
        <dbReference type="EMBL" id="RXZ51492.1"/>
    </source>
</evidence>
<sequence length="187" mass="20840">MRRLHYGMNVSADGYIAAPGDDLGWSEPSDALFQWWLDEERAISLFLYGRRLWETMSSYWPTGDRRPGATPAEIEFARNWRDTPKVVFSSTVAEVDWNTRVVTGDAVAEITRLKAEDGGPMRVGGAAIAAAAMRSGLVDEFAIVTHPVLLGGGTPFFTRLDSRVRLDLVETRTFPGGVVLTRYETRR</sequence>